<organism evidence="3 4">
    <name type="scientific">Pichia kudriavzevii</name>
    <name type="common">Yeast</name>
    <name type="synonym">Issatchenkia orientalis</name>
    <dbReference type="NCBI Taxonomy" id="4909"/>
    <lineage>
        <taxon>Eukaryota</taxon>
        <taxon>Fungi</taxon>
        <taxon>Dikarya</taxon>
        <taxon>Ascomycota</taxon>
        <taxon>Saccharomycotina</taxon>
        <taxon>Pichiomycetes</taxon>
        <taxon>Pichiales</taxon>
        <taxon>Pichiaceae</taxon>
        <taxon>Pichia</taxon>
    </lineage>
</organism>
<evidence type="ECO:0000256" key="1">
    <source>
        <dbReference type="SAM" id="MobiDB-lite"/>
    </source>
</evidence>
<dbReference type="VEuPathDB" id="FungiDB:C5L36_0C02750"/>
<dbReference type="Pfam" id="PF02752">
    <property type="entry name" value="Arrestin_C"/>
    <property type="match status" value="1"/>
</dbReference>
<dbReference type="InterPro" id="IPR011022">
    <property type="entry name" value="Arrestin_C-like"/>
</dbReference>
<name>A0A1V2LPW1_PICKU</name>
<feature type="compositionally biased region" description="Polar residues" evidence="1">
    <location>
        <begin position="505"/>
        <end position="515"/>
    </location>
</feature>
<dbReference type="Proteomes" id="UP000189274">
    <property type="component" value="Unassembled WGS sequence"/>
</dbReference>
<dbReference type="GO" id="GO:0031625">
    <property type="term" value="F:ubiquitin protein ligase binding"/>
    <property type="evidence" value="ECO:0007669"/>
    <property type="project" value="TreeGrafter"/>
</dbReference>
<dbReference type="PANTHER" id="PTHR11188:SF17">
    <property type="entry name" value="FI21816P1"/>
    <property type="match status" value="1"/>
</dbReference>
<dbReference type="AlphaFoldDB" id="A0A1V2LPW1"/>
<dbReference type="EMBL" id="MQVM01000006">
    <property type="protein sequence ID" value="ONH75527.1"/>
    <property type="molecule type" value="Genomic_DNA"/>
</dbReference>
<proteinExistence type="predicted"/>
<comment type="caution">
    <text evidence="3">The sequence shown here is derived from an EMBL/GenBank/DDBJ whole genome shotgun (WGS) entry which is preliminary data.</text>
</comment>
<dbReference type="GO" id="GO:0070086">
    <property type="term" value="P:ubiquitin-dependent endocytosis"/>
    <property type="evidence" value="ECO:0007669"/>
    <property type="project" value="TreeGrafter"/>
</dbReference>
<protein>
    <submittedName>
        <fullName evidence="3">Protein ROD1</fullName>
    </submittedName>
</protein>
<accession>A0A1V2LPW1</accession>
<dbReference type="InterPro" id="IPR050357">
    <property type="entry name" value="Arrestin_domain-protein"/>
</dbReference>
<gene>
    <name evidence="3" type="ORF">BOH78_1668</name>
</gene>
<evidence type="ECO:0000259" key="2">
    <source>
        <dbReference type="SMART" id="SM01017"/>
    </source>
</evidence>
<dbReference type="InterPro" id="IPR014752">
    <property type="entry name" value="Arrestin-like_C"/>
</dbReference>
<reference evidence="4" key="1">
    <citation type="journal article" date="2017" name="Genome Announc.">
        <title>Genome sequences of Cyberlindnera fabianii 65, Pichia kudriavzevii 129, and Saccharomyces cerevisiae 131 isolated from fermented masau fruits in Zimbabwe.</title>
        <authorList>
            <person name="van Rijswijck I.M.H."/>
            <person name="Derks M.F.L."/>
            <person name="Abee T."/>
            <person name="de Ridder D."/>
            <person name="Smid E.J."/>
        </authorList>
    </citation>
    <scope>NUCLEOTIDE SEQUENCE [LARGE SCALE GENOMIC DNA]</scope>
    <source>
        <strain evidence="4">129</strain>
    </source>
</reference>
<evidence type="ECO:0000313" key="4">
    <source>
        <dbReference type="Proteomes" id="UP000189274"/>
    </source>
</evidence>
<feature type="domain" description="Arrestin C-terminal-like" evidence="2">
    <location>
        <begin position="231"/>
        <end position="368"/>
    </location>
</feature>
<dbReference type="Gene3D" id="2.60.40.640">
    <property type="match status" value="1"/>
</dbReference>
<dbReference type="GO" id="GO:0005886">
    <property type="term" value="C:plasma membrane"/>
    <property type="evidence" value="ECO:0007669"/>
    <property type="project" value="TreeGrafter"/>
</dbReference>
<dbReference type="PANTHER" id="PTHR11188">
    <property type="entry name" value="ARRESTIN DOMAIN CONTAINING PROTEIN"/>
    <property type="match status" value="1"/>
</dbReference>
<dbReference type="GO" id="GO:0005829">
    <property type="term" value="C:cytosol"/>
    <property type="evidence" value="ECO:0007669"/>
    <property type="project" value="TreeGrafter"/>
</dbReference>
<dbReference type="SMART" id="SM01017">
    <property type="entry name" value="Arrestin_C"/>
    <property type="match status" value="1"/>
</dbReference>
<sequence length="558" mass="62082">MHSIRVETPIRNTLVISGSPQDSSSGSLLEGHVVFALSKPTLISCVKLTLLGTLNIDFVESYRTSTGQILSTCPYTSSTTVYSHFWTNLLTSPIGSDGDFDDATNNIHGQQRATTCPLPNFNNLQTYHYTNDIPLGVTPFSKDSTLTSLSSDSVFELPAGNYSLPFKVTIPQGTPESLESLKPANIVYMLQSSIVPYNDIPLKTSKYLRIIRSLSTLELVRNEEFLAENSWPGKLQYKIRIPRKGVSLGSTLKVNILVIPITKGLKLGKISFQVVQYLKMKIDRDINEEKVVYHQSMPPIPQYQLSNDIWALEAKLPLPKSITKISPDFGCKTISIKHRLLLFINLVNPDGHVSQIKSKIPLSFHIDPDIPIFAKTPRIDNEGNVEFMKEKTLLFADAGEAPLMDQEPELFICPIDDMNPESFLFNDDPYSLAHDQRKDVPPTYTDSLKDMIFDPKSPTSSPHPSSTSLMELGLTEEAPQYGSVFDDDSSVGEPTPIYVPKDTSRSLPASRSSTPIQIAKSNSLLHLSRLSHGYGSFRSKLSMHQNRSDIDSQEMLDV</sequence>
<evidence type="ECO:0000313" key="3">
    <source>
        <dbReference type="EMBL" id="ONH75527.1"/>
    </source>
</evidence>
<dbReference type="GO" id="GO:0030674">
    <property type="term" value="F:protein-macromolecule adaptor activity"/>
    <property type="evidence" value="ECO:0007669"/>
    <property type="project" value="TreeGrafter"/>
</dbReference>
<feature type="region of interest" description="Disordered" evidence="1">
    <location>
        <begin position="483"/>
        <end position="515"/>
    </location>
</feature>